<dbReference type="EMBL" id="FOZC01000010">
    <property type="protein sequence ID" value="SFR81702.1"/>
    <property type="molecule type" value="Genomic_DNA"/>
</dbReference>
<sequence length="321" mass="34234">MKKNKIDLYNMSSYFVLLAILIVFGIGGNNFLTLKSLYATANNGSAQILIACAATFGLLVGIIDLSVAAIGYLSGVVAGMMLHLYSVPYPVAFLAGVAVGLFLGWINSLLIVKFKMNGMLVTFGMMLVLRAVGRIFTNDKTITLDKVKPLRQARIDALGGLQISLIVLIVIIVALQFILKYTAFGRRLLLVGCDENVAKRIGINADRVKTEALMIEGLLCGMAGSYFWIVVQGSIVTSGLNGYEFLAIAGAVLGGVSLLGGHGSIFPGAVIGSMVLLYLASGMANMGIDLFVTPFVRGIIIFVAMYVDALRTRKMMGNKLG</sequence>
<keyword evidence="3 6" id="KW-0812">Transmembrane</keyword>
<feature type="transmembrane region" description="Helical" evidence="6">
    <location>
        <begin position="157"/>
        <end position="179"/>
    </location>
</feature>
<dbReference type="RefSeq" id="WP_031473469.1">
    <property type="nucleotide sequence ID" value="NZ_FOZC01000010.1"/>
</dbReference>
<dbReference type="CDD" id="cd06579">
    <property type="entry name" value="TM_PBP1_transp_AraH_like"/>
    <property type="match status" value="1"/>
</dbReference>
<evidence type="ECO:0000256" key="4">
    <source>
        <dbReference type="ARBA" id="ARBA00022989"/>
    </source>
</evidence>
<feature type="transmembrane region" description="Helical" evidence="6">
    <location>
        <begin position="12"/>
        <end position="32"/>
    </location>
</feature>
<keyword evidence="2" id="KW-1003">Cell membrane</keyword>
<evidence type="ECO:0000313" key="7">
    <source>
        <dbReference type="EMBL" id="SFR81702.1"/>
    </source>
</evidence>
<reference evidence="7 8" key="1">
    <citation type="submission" date="2016-10" db="EMBL/GenBank/DDBJ databases">
        <authorList>
            <person name="de Groot N.N."/>
        </authorList>
    </citation>
    <scope>NUCLEOTIDE SEQUENCE [LARGE SCALE GENOMIC DNA]</scope>
    <source>
        <strain evidence="7 8">F</strain>
    </source>
</reference>
<dbReference type="Pfam" id="PF02653">
    <property type="entry name" value="BPD_transp_2"/>
    <property type="match status" value="1"/>
</dbReference>
<dbReference type="Proteomes" id="UP000214760">
    <property type="component" value="Unassembled WGS sequence"/>
</dbReference>
<comment type="subcellular location">
    <subcellularLocation>
        <location evidence="1">Cell membrane</location>
        <topology evidence="1">Multi-pass membrane protein</topology>
    </subcellularLocation>
</comment>
<feature type="transmembrane region" description="Helical" evidence="6">
    <location>
        <begin position="213"/>
        <end position="231"/>
    </location>
</feature>
<protein>
    <submittedName>
        <fullName evidence="7">Ribose transport system permease protein</fullName>
    </submittedName>
</protein>
<evidence type="ECO:0000256" key="6">
    <source>
        <dbReference type="SAM" id="Phobius"/>
    </source>
</evidence>
<feature type="transmembrane region" description="Helical" evidence="6">
    <location>
        <begin position="44"/>
        <end position="62"/>
    </location>
</feature>
<feature type="transmembrane region" description="Helical" evidence="6">
    <location>
        <begin position="91"/>
        <end position="112"/>
    </location>
</feature>
<dbReference type="PANTHER" id="PTHR32196:SF72">
    <property type="entry name" value="RIBOSE IMPORT PERMEASE PROTEIN RBSC"/>
    <property type="match status" value="1"/>
</dbReference>
<name>A0A1I6JRU7_9FIRM</name>
<dbReference type="GO" id="GO:0005886">
    <property type="term" value="C:plasma membrane"/>
    <property type="evidence" value="ECO:0007669"/>
    <property type="project" value="UniProtKB-SubCell"/>
</dbReference>
<organism evidence="7 8">
    <name type="scientific">[Clostridium] aminophilum</name>
    <dbReference type="NCBI Taxonomy" id="1526"/>
    <lineage>
        <taxon>Bacteria</taxon>
        <taxon>Bacillati</taxon>
        <taxon>Bacillota</taxon>
        <taxon>Clostridia</taxon>
        <taxon>Lachnospirales</taxon>
        <taxon>Lachnospiraceae</taxon>
    </lineage>
</organism>
<feature type="transmembrane region" description="Helical" evidence="6">
    <location>
        <begin position="243"/>
        <end position="260"/>
    </location>
</feature>
<feature type="transmembrane region" description="Helical" evidence="6">
    <location>
        <begin position="119"/>
        <end position="137"/>
    </location>
</feature>
<feature type="transmembrane region" description="Helical" evidence="6">
    <location>
        <begin position="290"/>
        <end position="310"/>
    </location>
</feature>
<evidence type="ECO:0000256" key="2">
    <source>
        <dbReference type="ARBA" id="ARBA00022475"/>
    </source>
</evidence>
<keyword evidence="4 6" id="KW-1133">Transmembrane helix</keyword>
<accession>A0A1I6JRU7</accession>
<evidence type="ECO:0000256" key="1">
    <source>
        <dbReference type="ARBA" id="ARBA00004651"/>
    </source>
</evidence>
<evidence type="ECO:0000313" key="8">
    <source>
        <dbReference type="Proteomes" id="UP000214760"/>
    </source>
</evidence>
<dbReference type="GO" id="GO:0022857">
    <property type="term" value="F:transmembrane transporter activity"/>
    <property type="evidence" value="ECO:0007669"/>
    <property type="project" value="InterPro"/>
</dbReference>
<evidence type="ECO:0000256" key="3">
    <source>
        <dbReference type="ARBA" id="ARBA00022692"/>
    </source>
</evidence>
<gene>
    <name evidence="7" type="ORF">SAMN02910262_01859</name>
</gene>
<proteinExistence type="predicted"/>
<keyword evidence="5 6" id="KW-0472">Membrane</keyword>
<evidence type="ECO:0000256" key="5">
    <source>
        <dbReference type="ARBA" id="ARBA00023136"/>
    </source>
</evidence>
<dbReference type="AlphaFoldDB" id="A0A1I6JRU7"/>
<dbReference type="InterPro" id="IPR001851">
    <property type="entry name" value="ABC_transp_permease"/>
</dbReference>
<dbReference type="PANTHER" id="PTHR32196">
    <property type="entry name" value="ABC TRANSPORTER PERMEASE PROTEIN YPHD-RELATED-RELATED"/>
    <property type="match status" value="1"/>
</dbReference>